<reference evidence="5" key="1">
    <citation type="journal article" date="2023" name="Commun. Biol.">
        <title>Genome analysis of Parmales, the sister group of diatoms, reveals the evolutionary specialization of diatoms from phago-mixotrophs to photoautotrophs.</title>
        <authorList>
            <person name="Ban H."/>
            <person name="Sato S."/>
            <person name="Yoshikawa S."/>
            <person name="Yamada K."/>
            <person name="Nakamura Y."/>
            <person name="Ichinomiya M."/>
            <person name="Sato N."/>
            <person name="Blanc-Mathieu R."/>
            <person name="Endo H."/>
            <person name="Kuwata A."/>
            <person name="Ogata H."/>
        </authorList>
    </citation>
    <scope>NUCLEOTIDE SEQUENCE [LARGE SCALE GENOMIC DNA]</scope>
    <source>
        <strain evidence="5">NIES 3701</strain>
    </source>
</reference>
<evidence type="ECO:0000256" key="2">
    <source>
        <dbReference type="SAM" id="Phobius"/>
    </source>
</evidence>
<feature type="region of interest" description="Disordered" evidence="1">
    <location>
        <begin position="245"/>
        <end position="289"/>
    </location>
</feature>
<feature type="compositionally biased region" description="Polar residues" evidence="1">
    <location>
        <begin position="258"/>
        <end position="271"/>
    </location>
</feature>
<keyword evidence="2" id="KW-0812">Transmembrane</keyword>
<feature type="signal peptide" evidence="3">
    <location>
        <begin position="1"/>
        <end position="18"/>
    </location>
</feature>
<dbReference type="Proteomes" id="UP001165085">
    <property type="component" value="Unassembled WGS sequence"/>
</dbReference>
<organism evidence="4 5">
    <name type="scientific">Triparma strigata</name>
    <dbReference type="NCBI Taxonomy" id="1606541"/>
    <lineage>
        <taxon>Eukaryota</taxon>
        <taxon>Sar</taxon>
        <taxon>Stramenopiles</taxon>
        <taxon>Ochrophyta</taxon>
        <taxon>Bolidophyceae</taxon>
        <taxon>Parmales</taxon>
        <taxon>Triparmaceae</taxon>
        <taxon>Triparma</taxon>
    </lineage>
</organism>
<evidence type="ECO:0000256" key="1">
    <source>
        <dbReference type="SAM" id="MobiDB-lite"/>
    </source>
</evidence>
<dbReference type="EMBL" id="BRXY01000408">
    <property type="protein sequence ID" value="GMH93145.1"/>
    <property type="molecule type" value="Genomic_DNA"/>
</dbReference>
<gene>
    <name evidence="4" type="ORF">TrST_g13736</name>
</gene>
<dbReference type="OrthoDB" id="200392at2759"/>
<evidence type="ECO:0000313" key="4">
    <source>
        <dbReference type="EMBL" id="GMH93145.1"/>
    </source>
</evidence>
<keyword evidence="5" id="KW-1185">Reference proteome</keyword>
<evidence type="ECO:0000313" key="5">
    <source>
        <dbReference type="Proteomes" id="UP001165085"/>
    </source>
</evidence>
<protein>
    <recommendedName>
        <fullName evidence="6">TRP C-terminal domain-containing protein</fullName>
    </recommendedName>
</protein>
<name>A0A9W7BVH6_9STRA</name>
<feature type="chain" id="PRO_5040854468" description="TRP C-terminal domain-containing protein" evidence="3">
    <location>
        <begin position="19"/>
        <end position="289"/>
    </location>
</feature>
<sequence length="289" mass="32661">MILVFLLGIPMLYTYLLRKKVGTQENLKDVILRKILCRKKIESETDGKLDPGQVEFEKKMEDAKALKEALNMREEYEKNDPDLKALSFLYGSYEPKFWWFEIFETLRKLALTGFSVFLAPGTSAQIVMGIFMCLIATRVYCRKRLSISDFHDTFAEVAQWQLFFTMFCALAIRANLDGESLQDKVYFDVLLTVLQFLPMLVALLMSREEVVEEAKRDFEEGKESFGRAISEGNGAREKGGLELMERGGGGVRGKKNITLGSGSWTEPSTAGASGARTSKFEMENLSTKA</sequence>
<evidence type="ECO:0000256" key="3">
    <source>
        <dbReference type="SAM" id="SignalP"/>
    </source>
</evidence>
<keyword evidence="2" id="KW-0472">Membrane</keyword>
<evidence type="ECO:0008006" key="6">
    <source>
        <dbReference type="Google" id="ProtNLM"/>
    </source>
</evidence>
<accession>A0A9W7BVH6</accession>
<keyword evidence="2" id="KW-1133">Transmembrane helix</keyword>
<keyword evidence="3" id="KW-0732">Signal</keyword>
<comment type="caution">
    <text evidence="4">The sequence shown here is derived from an EMBL/GenBank/DDBJ whole genome shotgun (WGS) entry which is preliminary data.</text>
</comment>
<proteinExistence type="predicted"/>
<feature type="transmembrane region" description="Helical" evidence="2">
    <location>
        <begin position="117"/>
        <end position="141"/>
    </location>
</feature>
<dbReference type="AlphaFoldDB" id="A0A9W7BVH6"/>